<accession>A0A9D4EFD6</accession>
<organism evidence="1 2">
    <name type="scientific">Dreissena polymorpha</name>
    <name type="common">Zebra mussel</name>
    <name type="synonym">Mytilus polymorpha</name>
    <dbReference type="NCBI Taxonomy" id="45954"/>
    <lineage>
        <taxon>Eukaryota</taxon>
        <taxon>Metazoa</taxon>
        <taxon>Spiralia</taxon>
        <taxon>Lophotrochozoa</taxon>
        <taxon>Mollusca</taxon>
        <taxon>Bivalvia</taxon>
        <taxon>Autobranchia</taxon>
        <taxon>Heteroconchia</taxon>
        <taxon>Euheterodonta</taxon>
        <taxon>Imparidentia</taxon>
        <taxon>Neoheterodontei</taxon>
        <taxon>Myida</taxon>
        <taxon>Dreissenoidea</taxon>
        <taxon>Dreissenidae</taxon>
        <taxon>Dreissena</taxon>
    </lineage>
</organism>
<evidence type="ECO:0000313" key="1">
    <source>
        <dbReference type="EMBL" id="KAH3777077.1"/>
    </source>
</evidence>
<gene>
    <name evidence="1" type="ORF">DPMN_178514</name>
</gene>
<comment type="caution">
    <text evidence="1">The sequence shown here is derived from an EMBL/GenBank/DDBJ whole genome shotgun (WGS) entry which is preliminary data.</text>
</comment>
<evidence type="ECO:0000313" key="2">
    <source>
        <dbReference type="Proteomes" id="UP000828390"/>
    </source>
</evidence>
<name>A0A9D4EFD6_DREPO</name>
<keyword evidence="2" id="KW-1185">Reference proteome</keyword>
<protein>
    <submittedName>
        <fullName evidence="1">Uncharacterized protein</fullName>
    </submittedName>
</protein>
<dbReference type="EMBL" id="JAIWYP010000009">
    <property type="protein sequence ID" value="KAH3777077.1"/>
    <property type="molecule type" value="Genomic_DNA"/>
</dbReference>
<proteinExistence type="predicted"/>
<dbReference type="Proteomes" id="UP000828390">
    <property type="component" value="Unassembled WGS sequence"/>
</dbReference>
<sequence>MTSDVGWNFQQPLETPFMKSLAENLSKLQQYTKFKNSLSQTIPTAMSTQTP</sequence>
<reference evidence="1" key="2">
    <citation type="submission" date="2020-11" db="EMBL/GenBank/DDBJ databases">
        <authorList>
            <person name="McCartney M.A."/>
            <person name="Auch B."/>
            <person name="Kono T."/>
            <person name="Mallez S."/>
            <person name="Becker A."/>
            <person name="Gohl D.M."/>
            <person name="Silverstein K.A.T."/>
            <person name="Koren S."/>
            <person name="Bechman K.B."/>
            <person name="Herman A."/>
            <person name="Abrahante J.E."/>
            <person name="Garbe J."/>
        </authorList>
    </citation>
    <scope>NUCLEOTIDE SEQUENCE</scope>
    <source>
        <strain evidence="1">Duluth1</strain>
        <tissue evidence="1">Whole animal</tissue>
    </source>
</reference>
<dbReference type="AlphaFoldDB" id="A0A9D4EFD6"/>
<reference evidence="1" key="1">
    <citation type="journal article" date="2019" name="bioRxiv">
        <title>The Genome of the Zebra Mussel, Dreissena polymorpha: A Resource for Invasive Species Research.</title>
        <authorList>
            <person name="McCartney M.A."/>
            <person name="Auch B."/>
            <person name="Kono T."/>
            <person name="Mallez S."/>
            <person name="Zhang Y."/>
            <person name="Obille A."/>
            <person name="Becker A."/>
            <person name="Abrahante J.E."/>
            <person name="Garbe J."/>
            <person name="Badalamenti J.P."/>
            <person name="Herman A."/>
            <person name="Mangelson H."/>
            <person name="Liachko I."/>
            <person name="Sullivan S."/>
            <person name="Sone E.D."/>
            <person name="Koren S."/>
            <person name="Silverstein K.A.T."/>
            <person name="Beckman K.B."/>
            <person name="Gohl D.M."/>
        </authorList>
    </citation>
    <scope>NUCLEOTIDE SEQUENCE</scope>
    <source>
        <strain evidence="1">Duluth1</strain>
        <tissue evidence="1">Whole animal</tissue>
    </source>
</reference>